<dbReference type="EMBL" id="JACOOH010000006">
    <property type="protein sequence ID" value="MBC5622383.1"/>
    <property type="molecule type" value="Genomic_DNA"/>
</dbReference>
<dbReference type="PROSITE" id="PS51257">
    <property type="entry name" value="PROKAR_LIPOPROTEIN"/>
    <property type="match status" value="1"/>
</dbReference>
<proteinExistence type="predicted"/>
<name>A0ABR7D362_9BACT</name>
<sequence>MKKIFYIAAIICTSFLISCNDKEDDVMPSYQDENWWVNKDNPNSVLDHTIYQAYELYGVPIFYNDTIGSQDRGTDAFGRPNIYYEVIKLNYTITGNIYGEVPNAYVLSSNEEDIMEGVKLLRDYVLANFPDFIDVPRSYLLVDTLHMGLNDKNYLPYIGSAFSGLTTVAVGKLPDIKNMDEKEKRMLAGEILTAQVGTYIYNTYNKTDLDPFYKVLTKDVNEYYGYGNKVDINTAPSKYNPSYAPCEEYGFLKPAPNRPIIEGELYYFPSRDQDVNDYVALYLGFTEEQVRELYEEDYPHVFKKYGIVKSIIEKMRAEKLGNN</sequence>
<keyword evidence="2" id="KW-1185">Reference proteome</keyword>
<organism evidence="1 2">
    <name type="scientific">Butyricimonas hominis</name>
    <dbReference type="NCBI Taxonomy" id="2763032"/>
    <lineage>
        <taxon>Bacteria</taxon>
        <taxon>Pseudomonadati</taxon>
        <taxon>Bacteroidota</taxon>
        <taxon>Bacteroidia</taxon>
        <taxon>Bacteroidales</taxon>
        <taxon>Odoribacteraceae</taxon>
        <taxon>Butyricimonas</taxon>
    </lineage>
</organism>
<evidence type="ECO:0000313" key="1">
    <source>
        <dbReference type="EMBL" id="MBC5622383.1"/>
    </source>
</evidence>
<protein>
    <submittedName>
        <fullName evidence="1">Uncharacterized protein</fullName>
    </submittedName>
</protein>
<accession>A0ABR7D362</accession>
<gene>
    <name evidence="1" type="ORF">H8S64_14885</name>
</gene>
<dbReference type="Proteomes" id="UP000646484">
    <property type="component" value="Unassembled WGS sequence"/>
</dbReference>
<comment type="caution">
    <text evidence="1">The sequence shown here is derived from an EMBL/GenBank/DDBJ whole genome shotgun (WGS) entry which is preliminary data.</text>
</comment>
<reference evidence="1 2" key="1">
    <citation type="submission" date="2020-08" db="EMBL/GenBank/DDBJ databases">
        <title>Genome public.</title>
        <authorList>
            <person name="Liu C."/>
            <person name="Sun Q."/>
        </authorList>
    </citation>
    <scope>NUCLEOTIDE SEQUENCE [LARGE SCALE GENOMIC DNA]</scope>
    <source>
        <strain evidence="1 2">NSJ-56</strain>
    </source>
</reference>
<evidence type="ECO:0000313" key="2">
    <source>
        <dbReference type="Proteomes" id="UP000646484"/>
    </source>
</evidence>
<dbReference type="RefSeq" id="WP_186977043.1">
    <property type="nucleotide sequence ID" value="NZ_JACOOH010000006.1"/>
</dbReference>